<protein>
    <submittedName>
        <fullName evidence="1">Uncharacterized protein</fullName>
    </submittedName>
</protein>
<keyword evidence="2" id="KW-1185">Reference proteome</keyword>
<name>A0A2P1JXP3_9CAUD</name>
<organism evidence="1 2">
    <name type="scientific">Rhodococcus phage Finch</name>
    <dbReference type="NCBI Taxonomy" id="2094144"/>
    <lineage>
        <taxon>Viruses</taxon>
        <taxon>Duplodnaviria</taxon>
        <taxon>Heunggongvirae</taxon>
        <taxon>Uroviricota</taxon>
        <taxon>Caudoviricetes</taxon>
        <taxon>Finchvirus</taxon>
        <taxon>Finchvirus finch</taxon>
    </lineage>
</organism>
<dbReference type="GeneID" id="64766458"/>
<dbReference type="Proteomes" id="UP000241290">
    <property type="component" value="Genome"/>
</dbReference>
<evidence type="ECO:0000313" key="2">
    <source>
        <dbReference type="Proteomes" id="UP000241290"/>
    </source>
</evidence>
<proteinExistence type="predicted"/>
<dbReference type="KEGG" id="vg:64766458"/>
<sequence>MSKLTPAIPRLRAVKLSELGHIQTTVFKELVKRRVASEMFCPTTGEALDVRTSIAVVSQDHETVFAAMSRKAWAALGPGFLKDPKLETIKFYDPKDQ</sequence>
<dbReference type="EMBL" id="MG962366">
    <property type="protein sequence ID" value="AVO25127.1"/>
    <property type="molecule type" value="Genomic_DNA"/>
</dbReference>
<accession>A0A2P1JXP3</accession>
<reference evidence="2" key="1">
    <citation type="submission" date="2018-02" db="EMBL/GenBank/DDBJ databases">
        <authorList>
            <person name="Cohen D.B."/>
            <person name="Kent A.D."/>
        </authorList>
    </citation>
    <scope>NUCLEOTIDE SEQUENCE [LARGE SCALE GENOMIC DNA]</scope>
</reference>
<evidence type="ECO:0000313" key="1">
    <source>
        <dbReference type="EMBL" id="AVO25127.1"/>
    </source>
</evidence>
<dbReference type="RefSeq" id="YP_010059227.1">
    <property type="nucleotide sequence ID" value="NC_054724.1"/>
</dbReference>
<gene>
    <name evidence="1" type="primary">205</name>
    <name evidence="1" type="ORF">SEA_FINCH_205</name>
</gene>